<dbReference type="EMBL" id="JBHSGS010000028">
    <property type="protein sequence ID" value="MFC4719050.1"/>
    <property type="molecule type" value="Genomic_DNA"/>
</dbReference>
<name>A0ABV9MU34_9ENTE</name>
<evidence type="ECO:0000313" key="2">
    <source>
        <dbReference type="Proteomes" id="UP001595969"/>
    </source>
</evidence>
<proteinExistence type="predicted"/>
<reference evidence="2" key="1">
    <citation type="journal article" date="2019" name="Int. J. Syst. Evol. Microbiol.">
        <title>The Global Catalogue of Microorganisms (GCM) 10K type strain sequencing project: providing services to taxonomists for standard genome sequencing and annotation.</title>
        <authorList>
            <consortium name="The Broad Institute Genomics Platform"/>
            <consortium name="The Broad Institute Genome Sequencing Center for Infectious Disease"/>
            <person name="Wu L."/>
            <person name="Ma J."/>
        </authorList>
    </citation>
    <scope>NUCLEOTIDE SEQUENCE [LARGE SCALE GENOMIC DNA]</scope>
    <source>
        <strain evidence="2">CGMCC 1.19032</strain>
    </source>
</reference>
<keyword evidence="2" id="KW-1185">Reference proteome</keyword>
<organism evidence="1 2">
    <name type="scientific">Enterococcus lemanii</name>
    <dbReference type="NCBI Taxonomy" id="1159752"/>
    <lineage>
        <taxon>Bacteria</taxon>
        <taxon>Bacillati</taxon>
        <taxon>Bacillota</taxon>
        <taxon>Bacilli</taxon>
        <taxon>Lactobacillales</taxon>
        <taxon>Enterococcaceae</taxon>
        <taxon>Enterococcus</taxon>
    </lineage>
</organism>
<sequence>MFQYENYLLEKDHLSFEEALEIYTQLLNQMDFEDEDMAELFQDVVEAAMKYVTMRNAWLTFSNEEKKEKDPSRTSLHNAYMATLTPLYRYMGIKEREVAWYEQLVKGDAPRKRLGDFAGYFVCFNGLVTR</sequence>
<accession>A0ABV9MU34</accession>
<comment type="caution">
    <text evidence="1">The sequence shown here is derived from an EMBL/GenBank/DDBJ whole genome shotgun (WGS) entry which is preliminary data.</text>
</comment>
<gene>
    <name evidence="1" type="ORF">ACFO5I_04825</name>
</gene>
<evidence type="ECO:0000313" key="1">
    <source>
        <dbReference type="EMBL" id="MFC4719050.1"/>
    </source>
</evidence>
<protein>
    <submittedName>
        <fullName evidence="1">Uncharacterized protein</fullName>
    </submittedName>
</protein>
<dbReference type="Proteomes" id="UP001595969">
    <property type="component" value="Unassembled WGS sequence"/>
</dbReference>
<dbReference type="RefSeq" id="WP_204654579.1">
    <property type="nucleotide sequence ID" value="NZ_JAFBFD010000031.1"/>
</dbReference>